<reference evidence="2 3" key="1">
    <citation type="submission" date="2011-08" db="EMBL/GenBank/DDBJ databases">
        <title>The Genome Sequence of Eubacteriaceae bacterium ACC19a.</title>
        <authorList>
            <consortium name="The Broad Institute Genome Sequencing Platform"/>
            <person name="Earl A."/>
            <person name="Ward D."/>
            <person name="Feldgarden M."/>
            <person name="Gevers D."/>
            <person name="Sizova M."/>
            <person name="Hazen A."/>
            <person name="Epstein S."/>
            <person name="Young S.K."/>
            <person name="Zeng Q."/>
            <person name="Gargeya S."/>
            <person name="Fitzgerald M."/>
            <person name="Haas B."/>
            <person name="Abouelleil A."/>
            <person name="Alvarado L."/>
            <person name="Arachchi H.M."/>
            <person name="Berlin A."/>
            <person name="Brown A."/>
            <person name="Chapman S.B."/>
            <person name="Chen Z."/>
            <person name="Dunbar C."/>
            <person name="Freedman E."/>
            <person name="Gearin G."/>
            <person name="Gellesch M."/>
            <person name="Goldberg J."/>
            <person name="Griggs A."/>
            <person name="Gujja S."/>
            <person name="Heiman D."/>
            <person name="Howarth C."/>
            <person name="Larson L."/>
            <person name="Lui A."/>
            <person name="MacDonald P.J.P."/>
            <person name="Montmayeur A."/>
            <person name="Murphy C."/>
            <person name="Neiman D."/>
            <person name="Pearson M."/>
            <person name="Priest M."/>
            <person name="Roberts A."/>
            <person name="Saif S."/>
            <person name="Shea T."/>
            <person name="Shenoy N."/>
            <person name="Sisk P."/>
            <person name="Stolte C."/>
            <person name="Sykes S."/>
            <person name="Wortman J."/>
            <person name="Nusbaum C."/>
            <person name="Birren B."/>
        </authorList>
    </citation>
    <scope>NUCLEOTIDE SEQUENCE [LARGE SCALE GENOMIC DNA]</scope>
    <source>
        <strain evidence="2 3">ACC19a</strain>
    </source>
</reference>
<dbReference type="RefSeq" id="WP_009524403.1">
    <property type="nucleotide sequence ID" value="NZ_JBQMYE010000008.1"/>
</dbReference>
<feature type="transmembrane region" description="Helical" evidence="1">
    <location>
        <begin position="216"/>
        <end position="237"/>
    </location>
</feature>
<evidence type="ECO:0000313" key="3">
    <source>
        <dbReference type="Proteomes" id="UP000006437"/>
    </source>
</evidence>
<evidence type="ECO:0000256" key="1">
    <source>
        <dbReference type="SAM" id="Phobius"/>
    </source>
</evidence>
<dbReference type="PATRIC" id="fig|796937.3.peg.171"/>
<feature type="transmembrane region" description="Helical" evidence="1">
    <location>
        <begin position="157"/>
        <end position="176"/>
    </location>
</feature>
<protein>
    <recommendedName>
        <fullName evidence="4">Protein TraX</fullName>
    </recommendedName>
</protein>
<dbReference type="EMBL" id="AFZE01000001">
    <property type="protein sequence ID" value="EHL16924.1"/>
    <property type="molecule type" value="Genomic_DNA"/>
</dbReference>
<dbReference type="Pfam" id="PF05857">
    <property type="entry name" value="TraX"/>
    <property type="match status" value="1"/>
</dbReference>
<evidence type="ECO:0000313" key="2">
    <source>
        <dbReference type="EMBL" id="EHL16924.1"/>
    </source>
</evidence>
<evidence type="ECO:0008006" key="4">
    <source>
        <dbReference type="Google" id="ProtNLM"/>
    </source>
</evidence>
<dbReference type="AlphaFoldDB" id="G9WXS7"/>
<organism evidence="2 3">
    <name type="scientific">Peptoanaerobacter stomatis</name>
    <dbReference type="NCBI Taxonomy" id="796937"/>
    <lineage>
        <taxon>Bacteria</taxon>
        <taxon>Bacillati</taxon>
        <taxon>Bacillota</taxon>
        <taxon>Clostridia</taxon>
        <taxon>Peptostreptococcales</taxon>
        <taxon>Filifactoraceae</taxon>
        <taxon>Peptoanaerobacter</taxon>
    </lineage>
</organism>
<dbReference type="InterPro" id="IPR008875">
    <property type="entry name" value="TraX"/>
</dbReference>
<feature type="transmembrane region" description="Helical" evidence="1">
    <location>
        <begin position="90"/>
        <end position="109"/>
    </location>
</feature>
<feature type="transmembrane region" description="Helical" evidence="1">
    <location>
        <begin position="62"/>
        <end position="84"/>
    </location>
</feature>
<sequence length="238" mass="28462">MLQLNRFQFKLLLAFLMVLDHIDFFVSDNLNILFKILSRCVAVGFAYLVVDGFLYTKNLKKYLLRLYGFAIFMLIGNHFFNALYAPYNIVIRNSIIMTYAIGLTMLFILSKVKKNFFIRFICCFAMFYISDFFEGGFIILLFMYFSYIYHDDEKKRNIAYLIFSAVLFALTLNFALQSKNPIIFMLKRCEFLFISIIPLLKIYNRKQGLNNAFSKYFFYIFYPVHLWIINYINYIMVK</sequence>
<gene>
    <name evidence="2" type="ORF">HMPREF9629_00166</name>
</gene>
<accession>G9WXS7</accession>
<feature type="transmembrane region" description="Helical" evidence="1">
    <location>
        <begin position="116"/>
        <end position="145"/>
    </location>
</feature>
<comment type="caution">
    <text evidence="2">The sequence shown here is derived from an EMBL/GenBank/DDBJ whole genome shotgun (WGS) entry which is preliminary data.</text>
</comment>
<dbReference type="HOGENOM" id="CLU_074054_2_0_9"/>
<keyword evidence="1" id="KW-0812">Transmembrane</keyword>
<proteinExistence type="predicted"/>
<keyword evidence="1" id="KW-1133">Transmembrane helix</keyword>
<name>G9WXS7_9FIRM</name>
<dbReference type="BioCyc" id="EBAC796937-HMP:GMGH-166-MONOMER"/>
<dbReference type="Proteomes" id="UP000006437">
    <property type="component" value="Unassembled WGS sequence"/>
</dbReference>
<feature type="transmembrane region" description="Helical" evidence="1">
    <location>
        <begin position="32"/>
        <end position="50"/>
    </location>
</feature>
<feature type="transmembrane region" description="Helical" evidence="1">
    <location>
        <begin position="7"/>
        <end position="26"/>
    </location>
</feature>
<keyword evidence="1" id="KW-0472">Membrane</keyword>